<organism evidence="5 6">
    <name type="scientific">Tissierella simiarum</name>
    <dbReference type="NCBI Taxonomy" id="2841534"/>
    <lineage>
        <taxon>Bacteria</taxon>
        <taxon>Bacillati</taxon>
        <taxon>Bacillota</taxon>
        <taxon>Tissierellia</taxon>
        <taxon>Tissierellales</taxon>
        <taxon>Tissierellaceae</taxon>
        <taxon>Tissierella</taxon>
    </lineage>
</organism>
<dbReference type="Pfam" id="PF01979">
    <property type="entry name" value="Amidohydro_1"/>
    <property type="match status" value="1"/>
</dbReference>
<dbReference type="EC" id="3.5.1.25" evidence="5"/>
<accession>A0ABS6E1R2</accession>
<evidence type="ECO:0000259" key="4">
    <source>
        <dbReference type="Pfam" id="PF01979"/>
    </source>
</evidence>
<dbReference type="InterPro" id="IPR006680">
    <property type="entry name" value="Amidohydro-rel"/>
</dbReference>
<dbReference type="CDD" id="cd00854">
    <property type="entry name" value="NagA"/>
    <property type="match status" value="1"/>
</dbReference>
<evidence type="ECO:0000256" key="1">
    <source>
        <dbReference type="ARBA" id="ARBA00022723"/>
    </source>
</evidence>
<protein>
    <submittedName>
        <fullName evidence="5">N-acetylglucosamine-6-phosphate deacetylase</fullName>
        <ecNumber evidence="5">3.5.1.25</ecNumber>
    </submittedName>
</protein>
<gene>
    <name evidence="5" type="primary">nagA</name>
    <name evidence="5" type="ORF">KQI42_02425</name>
</gene>
<evidence type="ECO:0000313" key="6">
    <source>
        <dbReference type="Proteomes" id="UP000749471"/>
    </source>
</evidence>
<dbReference type="RefSeq" id="WP_216516340.1">
    <property type="nucleotide sequence ID" value="NZ_JAHLPM010000001.1"/>
</dbReference>
<name>A0ABS6E1R2_9FIRM</name>
<comment type="similarity">
    <text evidence="3">Belongs to the metallo-dependent hydrolases superfamily. NagA family.</text>
</comment>
<keyword evidence="2 3" id="KW-0378">Hydrolase</keyword>
<evidence type="ECO:0000313" key="5">
    <source>
        <dbReference type="EMBL" id="MBU5436845.1"/>
    </source>
</evidence>
<evidence type="ECO:0000256" key="2">
    <source>
        <dbReference type="ARBA" id="ARBA00022801"/>
    </source>
</evidence>
<dbReference type="NCBIfam" id="TIGR00221">
    <property type="entry name" value="nagA"/>
    <property type="match status" value="1"/>
</dbReference>
<dbReference type="GO" id="GO:0008448">
    <property type="term" value="F:N-acetylglucosamine-6-phosphate deacetylase activity"/>
    <property type="evidence" value="ECO:0007669"/>
    <property type="project" value="UniProtKB-EC"/>
</dbReference>
<keyword evidence="6" id="KW-1185">Reference proteome</keyword>
<dbReference type="InterPro" id="IPR003764">
    <property type="entry name" value="GlcNAc_6-P_deAcase"/>
</dbReference>
<dbReference type="EMBL" id="JAHLPM010000001">
    <property type="protein sequence ID" value="MBU5436845.1"/>
    <property type="molecule type" value="Genomic_DNA"/>
</dbReference>
<proteinExistence type="inferred from homology"/>
<dbReference type="PANTHER" id="PTHR11113">
    <property type="entry name" value="N-ACETYLGLUCOSAMINE-6-PHOSPHATE DEACETYLASE"/>
    <property type="match status" value="1"/>
</dbReference>
<dbReference type="PIRSF" id="PIRSF038994">
    <property type="entry name" value="NagA"/>
    <property type="match status" value="1"/>
</dbReference>
<feature type="domain" description="Amidohydrolase-related" evidence="4">
    <location>
        <begin position="53"/>
        <end position="383"/>
    </location>
</feature>
<keyword evidence="3" id="KW-0119">Carbohydrate metabolism</keyword>
<reference evidence="5 6" key="1">
    <citation type="submission" date="2021-06" db="EMBL/GenBank/DDBJ databases">
        <authorList>
            <person name="Sun Q."/>
            <person name="Li D."/>
        </authorList>
    </citation>
    <scope>NUCLEOTIDE SEQUENCE [LARGE SCALE GENOMIC DNA]</scope>
    <source>
        <strain evidence="5 6">MSJ-40</strain>
    </source>
</reference>
<keyword evidence="1" id="KW-0479">Metal-binding</keyword>
<dbReference type="Proteomes" id="UP000749471">
    <property type="component" value="Unassembled WGS sequence"/>
</dbReference>
<dbReference type="PANTHER" id="PTHR11113:SF14">
    <property type="entry name" value="N-ACETYLGLUCOSAMINE-6-PHOSPHATE DEACETYLASE"/>
    <property type="match status" value="1"/>
</dbReference>
<evidence type="ECO:0000256" key="3">
    <source>
        <dbReference type="PIRNR" id="PIRNR038994"/>
    </source>
</evidence>
<sequence length="398" mass="44051">MSKYIIRGNKIFTPDSIMSGGIIVNEKTIEKIIQEDDINKYRELPVIELKDSMIIPGLIDIHIHGSGGWSTSVANKNHIEGLCKYLPSVGVTSYQPTLGGEETDEIGKILETIGAVIEDDYEGARILGIHMEGPFLNPKKKGAFIVENLKEPSIELMESFIEKSKNNISHVTIAPELKHSHNLIKLLVEKNILVSGGHTNATIEETKEAIDQGISLSNHTCNAQSSIHHREPGALGGYLLDDRVYCELICDLFHVHPDMIKIIIKMKSTDKICMISDAIIGSGLKPGKYEFSERVIIIDDEGWSRLSDGTIAGSTKNLLFGFKNMVTNLGLPIEEVVKMSSYIPAKLARIEDKKGSIEEGKDADIVILDKDFNVLMTFVEGKLCFASTKEEVFLNEDI</sequence>
<comment type="caution">
    <text evidence="5">The sequence shown here is derived from an EMBL/GenBank/DDBJ whole genome shotgun (WGS) entry which is preliminary data.</text>
</comment>